<evidence type="ECO:0000313" key="3">
    <source>
        <dbReference type="Proteomes" id="UP000078542"/>
    </source>
</evidence>
<dbReference type="AlphaFoldDB" id="A0A195C148"/>
<reference evidence="2 3" key="1">
    <citation type="submission" date="2016-03" db="EMBL/GenBank/DDBJ databases">
        <title>Cyphomyrmex costatus WGS genome.</title>
        <authorList>
            <person name="Nygaard S."/>
            <person name="Hu H."/>
            <person name="Boomsma J."/>
            <person name="Zhang G."/>
        </authorList>
    </citation>
    <scope>NUCLEOTIDE SEQUENCE [LARGE SCALE GENOMIC DNA]</scope>
    <source>
        <strain evidence="2">MS0001</strain>
        <tissue evidence="2">Whole body</tissue>
    </source>
</reference>
<name>A0A195C148_9HYME</name>
<protein>
    <submittedName>
        <fullName evidence="2">Uncharacterized protein</fullName>
    </submittedName>
</protein>
<dbReference type="EMBL" id="KQ978387">
    <property type="protein sequence ID" value="KYM94345.1"/>
    <property type="molecule type" value="Genomic_DNA"/>
</dbReference>
<sequence length="46" mass="5293">MEEQAVYKIQKDEGFFVFMYVVPMAIRIALELARKGSVRGGARCKR</sequence>
<evidence type="ECO:0000313" key="2">
    <source>
        <dbReference type="EMBL" id="KYM94345.1"/>
    </source>
</evidence>
<keyword evidence="1" id="KW-0472">Membrane</keyword>
<dbReference type="Proteomes" id="UP000078542">
    <property type="component" value="Unassembled WGS sequence"/>
</dbReference>
<evidence type="ECO:0000256" key="1">
    <source>
        <dbReference type="SAM" id="Phobius"/>
    </source>
</evidence>
<proteinExistence type="predicted"/>
<feature type="transmembrane region" description="Helical" evidence="1">
    <location>
        <begin position="15"/>
        <end position="33"/>
    </location>
</feature>
<organism evidence="2 3">
    <name type="scientific">Cyphomyrmex costatus</name>
    <dbReference type="NCBI Taxonomy" id="456900"/>
    <lineage>
        <taxon>Eukaryota</taxon>
        <taxon>Metazoa</taxon>
        <taxon>Ecdysozoa</taxon>
        <taxon>Arthropoda</taxon>
        <taxon>Hexapoda</taxon>
        <taxon>Insecta</taxon>
        <taxon>Pterygota</taxon>
        <taxon>Neoptera</taxon>
        <taxon>Endopterygota</taxon>
        <taxon>Hymenoptera</taxon>
        <taxon>Apocrita</taxon>
        <taxon>Aculeata</taxon>
        <taxon>Formicoidea</taxon>
        <taxon>Formicidae</taxon>
        <taxon>Myrmicinae</taxon>
        <taxon>Cyphomyrmex</taxon>
    </lineage>
</organism>
<keyword evidence="3" id="KW-1185">Reference proteome</keyword>
<keyword evidence="1" id="KW-0812">Transmembrane</keyword>
<gene>
    <name evidence="2" type="ORF">ALC62_15012</name>
</gene>
<accession>A0A195C148</accession>
<keyword evidence="1" id="KW-1133">Transmembrane helix</keyword>